<dbReference type="RefSeq" id="WP_149189706.1">
    <property type="nucleotide sequence ID" value="NZ_VTOZ01000028.1"/>
</dbReference>
<protein>
    <recommendedName>
        <fullName evidence="4">WG repeat-containing protein</fullName>
    </recommendedName>
</protein>
<feature type="chain" id="PRO_5038712170" description="WG repeat-containing protein" evidence="1">
    <location>
        <begin position="24"/>
        <end position="192"/>
    </location>
</feature>
<keyword evidence="3" id="KW-1185">Reference proteome</keyword>
<accession>A0A5D6WH55</accession>
<evidence type="ECO:0000313" key="2">
    <source>
        <dbReference type="EMBL" id="TYZ27366.1"/>
    </source>
</evidence>
<gene>
    <name evidence="2" type="ORF">FZ041_11790</name>
</gene>
<dbReference type="Proteomes" id="UP000322783">
    <property type="component" value="Unassembled WGS sequence"/>
</dbReference>
<evidence type="ECO:0000256" key="1">
    <source>
        <dbReference type="SAM" id="SignalP"/>
    </source>
</evidence>
<feature type="signal peptide" evidence="1">
    <location>
        <begin position="1"/>
        <end position="23"/>
    </location>
</feature>
<sequence length="192" mass="21933">MEKTIAKTSFCLLVGLLCMTVLAEAAYIKAFDIDEITGMYLDSDSLRCEMGKRREAPFYGIEGAYFFGKFYVMDKRTGEKIKESFIPMSAMYSNQYQGFSVMVEKNVFYKSAVMNVLEGLIGQRTRGSQEREDIRSFYNGMTGGNDDAYLLIAECMWYTYTGKPSPFQGFVSRDGKQLISPIRYGDFRHKGF</sequence>
<proteinExistence type="predicted"/>
<organism evidence="2 3">
    <name type="scientific">Selenomonas caprae</name>
    <dbReference type="NCBI Taxonomy" id="2606905"/>
    <lineage>
        <taxon>Bacteria</taxon>
        <taxon>Bacillati</taxon>
        <taxon>Bacillota</taxon>
        <taxon>Negativicutes</taxon>
        <taxon>Selenomonadales</taxon>
        <taxon>Selenomonadaceae</taxon>
        <taxon>Selenomonas</taxon>
    </lineage>
</organism>
<reference evidence="2 3" key="1">
    <citation type="submission" date="2019-08" db="EMBL/GenBank/DDBJ databases">
        <title>Selenomonas sp. mPRGC5 and Selenomonas sp. mPRGC8 isolated from ruminal fluid of dairy goat (Capra hircus).</title>
        <authorList>
            <person name="Poothong S."/>
            <person name="Nuengjamnong C."/>
            <person name="Tanasupawat S."/>
        </authorList>
    </citation>
    <scope>NUCLEOTIDE SEQUENCE [LARGE SCALE GENOMIC DNA]</scope>
    <source>
        <strain evidence="3">mPRGC8</strain>
    </source>
</reference>
<dbReference type="EMBL" id="VTOZ01000028">
    <property type="protein sequence ID" value="TYZ27366.1"/>
    <property type="molecule type" value="Genomic_DNA"/>
</dbReference>
<evidence type="ECO:0000313" key="3">
    <source>
        <dbReference type="Proteomes" id="UP000322783"/>
    </source>
</evidence>
<keyword evidence="1" id="KW-0732">Signal</keyword>
<dbReference type="AlphaFoldDB" id="A0A5D6WH55"/>
<comment type="caution">
    <text evidence="2">The sequence shown here is derived from an EMBL/GenBank/DDBJ whole genome shotgun (WGS) entry which is preliminary data.</text>
</comment>
<evidence type="ECO:0008006" key="4">
    <source>
        <dbReference type="Google" id="ProtNLM"/>
    </source>
</evidence>
<name>A0A5D6WH55_9FIRM</name>